<dbReference type="EMBL" id="WRPP01000006">
    <property type="protein sequence ID" value="MVU81616.1"/>
    <property type="molecule type" value="Genomic_DNA"/>
</dbReference>
<name>A0A7K1V4T6_9NOCA</name>
<organism evidence="1 2">
    <name type="scientific">Nocardia terrae</name>
    <dbReference type="NCBI Taxonomy" id="2675851"/>
    <lineage>
        <taxon>Bacteria</taxon>
        <taxon>Bacillati</taxon>
        <taxon>Actinomycetota</taxon>
        <taxon>Actinomycetes</taxon>
        <taxon>Mycobacteriales</taxon>
        <taxon>Nocardiaceae</taxon>
        <taxon>Nocardia</taxon>
    </lineage>
</organism>
<dbReference type="AlphaFoldDB" id="A0A7K1V4T6"/>
<sequence length="145" mass="16354">MQWYSCHDNAARHQRGKVSDMQLASPFRGITPSGERILHSGNVDPGEVALIKRFIDGGGPVMWTQRKGVDLLDPGRGRVVPTIYRTDGAWVWFTGIYYYLETHGTPLDPKFLTHIRRQDFVSATPDSNQISQAIRFLKEPAARDA</sequence>
<gene>
    <name evidence="1" type="ORF">GPX89_30800</name>
</gene>
<proteinExistence type="predicted"/>
<evidence type="ECO:0000313" key="1">
    <source>
        <dbReference type="EMBL" id="MVU81616.1"/>
    </source>
</evidence>
<dbReference type="Proteomes" id="UP000466794">
    <property type="component" value="Unassembled WGS sequence"/>
</dbReference>
<reference evidence="1 2" key="1">
    <citation type="submission" date="2019-12" db="EMBL/GenBank/DDBJ databases">
        <title>Nocardia sp. nov. ET3-3 isolated from soil.</title>
        <authorList>
            <person name="Kanchanasin P."/>
            <person name="Tanasupawat S."/>
            <person name="Yuki M."/>
            <person name="Kudo T."/>
        </authorList>
    </citation>
    <scope>NUCLEOTIDE SEQUENCE [LARGE SCALE GENOMIC DNA]</scope>
    <source>
        <strain evidence="1 2">ET3-3</strain>
    </source>
</reference>
<evidence type="ECO:0000313" key="2">
    <source>
        <dbReference type="Proteomes" id="UP000466794"/>
    </source>
</evidence>
<protein>
    <submittedName>
        <fullName evidence="1">Uncharacterized protein</fullName>
    </submittedName>
</protein>
<accession>A0A7K1V4T6</accession>
<comment type="caution">
    <text evidence="1">The sequence shown here is derived from an EMBL/GenBank/DDBJ whole genome shotgun (WGS) entry which is preliminary data.</text>
</comment>
<keyword evidence="2" id="KW-1185">Reference proteome</keyword>